<evidence type="ECO:0000256" key="9">
    <source>
        <dbReference type="SAM" id="MobiDB-lite"/>
    </source>
</evidence>
<dbReference type="GO" id="GO:0005525">
    <property type="term" value="F:GTP binding"/>
    <property type="evidence" value="ECO:0007669"/>
    <property type="project" value="UniProtKB-KW"/>
</dbReference>
<dbReference type="PROSITE" id="PS51882">
    <property type="entry name" value="G_ALPHA"/>
    <property type="match status" value="1"/>
</dbReference>
<evidence type="ECO:0000256" key="7">
    <source>
        <dbReference type="PIRSR" id="PIRSR601019-1"/>
    </source>
</evidence>
<dbReference type="Gene3D" id="1.10.400.10">
    <property type="entry name" value="GI Alpha 1, domain 2-like"/>
    <property type="match status" value="1"/>
</dbReference>
<keyword evidence="11" id="KW-1185">Reference proteome</keyword>
<dbReference type="Pfam" id="PF00503">
    <property type="entry name" value="G-alpha"/>
    <property type="match status" value="1"/>
</dbReference>
<dbReference type="GO" id="GO:0000750">
    <property type="term" value="P:pheromone-dependent signal transduction involved in conjugation with cellular fusion"/>
    <property type="evidence" value="ECO:0007669"/>
    <property type="project" value="TreeGrafter"/>
</dbReference>
<dbReference type="SMART" id="SM00275">
    <property type="entry name" value="G_alpha"/>
    <property type="match status" value="1"/>
</dbReference>
<proteinExistence type="inferred from homology"/>
<feature type="binding site" evidence="8">
    <location>
        <position position="55"/>
    </location>
    <ligand>
        <name>Mg(2+)</name>
        <dbReference type="ChEBI" id="CHEBI:18420"/>
    </ligand>
</feature>
<dbReference type="PRINTS" id="PR00440">
    <property type="entry name" value="GPROTEINA12"/>
</dbReference>
<evidence type="ECO:0000256" key="6">
    <source>
        <dbReference type="ARBA" id="ARBA00023224"/>
    </source>
</evidence>
<accession>A0A5C5G5W2</accession>
<keyword evidence="4 8" id="KW-0460">Magnesium</keyword>
<dbReference type="CDD" id="cd00066">
    <property type="entry name" value="G-alpha"/>
    <property type="match status" value="1"/>
</dbReference>
<dbReference type="GO" id="GO:0031683">
    <property type="term" value="F:G-protein beta/gamma-subunit complex binding"/>
    <property type="evidence" value="ECO:0007669"/>
    <property type="project" value="InterPro"/>
</dbReference>
<dbReference type="OrthoDB" id="5817230at2759"/>
<feature type="binding site" evidence="8">
    <location>
        <position position="190"/>
    </location>
    <ligand>
        <name>Mg(2+)</name>
        <dbReference type="ChEBI" id="CHEBI:18420"/>
    </ligand>
</feature>
<dbReference type="InterPro" id="IPR011025">
    <property type="entry name" value="GproteinA_insert"/>
</dbReference>
<feature type="binding site" evidence="7">
    <location>
        <begin position="209"/>
        <end position="213"/>
    </location>
    <ligand>
        <name>GTP</name>
        <dbReference type="ChEBI" id="CHEBI:37565"/>
    </ligand>
</feature>
<evidence type="ECO:0000256" key="8">
    <source>
        <dbReference type="PIRSR" id="PIRSR601019-2"/>
    </source>
</evidence>
<dbReference type="InterPro" id="IPR027417">
    <property type="entry name" value="P-loop_NTPase"/>
</dbReference>
<feature type="region of interest" description="Disordered" evidence="9">
    <location>
        <begin position="1"/>
        <end position="26"/>
    </location>
</feature>
<sequence length="362" mass="41626">MGACGSTDAGGAAGQPSMAEVDRSKGIDRMLRDEEQRMAREAKILLLGPGSSGKSTILKQMKILHLSGFTPAELEEYRQQIFVNVREAMRACLAVLETEGFELAQPALLDYREEIIYAEDLRERQPFPLELLGPLKALWMDRGLQQVLMKDGSDLLIPENTRYYCANLDRLFHPSYVPTEQDVLRCRQKTTGISETTFGNRGMQYRIFDVGGQRSERKKWIHCFENVTALLFLASLSGYDQFLVEDRDSNQMQEAFMLFDSICNSQWFVRTSTILFLNKLDLFSERIRVSPIRVHFPDYEGNPDSVVEGQEYFKRRFVSLNRSSRKEIYTHYTTAIDTSLVKVVMTSVYDIILNRNLQDFIL</sequence>
<dbReference type="Gene3D" id="3.40.50.300">
    <property type="entry name" value="P-loop containing nucleotide triphosphate hydrolases"/>
    <property type="match status" value="1"/>
</dbReference>
<dbReference type="SUPFAM" id="SSF47895">
    <property type="entry name" value="Transducin (alpha subunit), insertion domain"/>
    <property type="match status" value="1"/>
</dbReference>
<keyword evidence="6" id="KW-0807">Transducer</keyword>
<keyword evidence="3 7" id="KW-0547">Nucleotide-binding</keyword>
<dbReference type="STRING" id="5288.A0A5C5G5W2"/>
<evidence type="ECO:0000313" key="11">
    <source>
        <dbReference type="Proteomes" id="UP000311382"/>
    </source>
</evidence>
<evidence type="ECO:0000256" key="4">
    <source>
        <dbReference type="ARBA" id="ARBA00022842"/>
    </source>
</evidence>
<dbReference type="GO" id="GO:0007266">
    <property type="term" value="P:Rho protein signal transduction"/>
    <property type="evidence" value="ECO:0007669"/>
    <property type="project" value="InterPro"/>
</dbReference>
<feature type="binding site" evidence="7">
    <location>
        <begin position="278"/>
        <end position="281"/>
    </location>
    <ligand>
        <name>GTP</name>
        <dbReference type="ChEBI" id="CHEBI:37565"/>
    </ligand>
</feature>
<comment type="similarity">
    <text evidence="1">Belongs to the G-alpha family. G(q) subfamily.</text>
</comment>
<evidence type="ECO:0000313" key="10">
    <source>
        <dbReference type="EMBL" id="TNY24435.1"/>
    </source>
</evidence>
<dbReference type="EMBL" id="SOZI01000003">
    <property type="protein sequence ID" value="TNY24435.1"/>
    <property type="molecule type" value="Genomic_DNA"/>
</dbReference>
<evidence type="ECO:0000256" key="3">
    <source>
        <dbReference type="ARBA" id="ARBA00022741"/>
    </source>
</evidence>
<dbReference type="PANTHER" id="PTHR10218">
    <property type="entry name" value="GTP-BINDING PROTEIN ALPHA SUBUNIT"/>
    <property type="match status" value="1"/>
</dbReference>
<evidence type="ECO:0000256" key="1">
    <source>
        <dbReference type="ARBA" id="ARBA00007976"/>
    </source>
</evidence>
<keyword evidence="2 8" id="KW-0479">Metal-binding</keyword>
<comment type="caution">
    <text evidence="10">The sequence shown here is derived from an EMBL/GenBank/DDBJ whole genome shotgun (WGS) entry which is preliminary data.</text>
</comment>
<dbReference type="GO" id="GO:0046872">
    <property type="term" value="F:metal ion binding"/>
    <property type="evidence" value="ECO:0007669"/>
    <property type="project" value="UniProtKB-KW"/>
</dbReference>
<dbReference type="PANTHER" id="PTHR10218:SF242">
    <property type="entry name" value="GUANINE NUCLEOTIDE-BINDING PROTEIN ALPHA-1 SUBUNIT"/>
    <property type="match status" value="1"/>
</dbReference>
<dbReference type="GO" id="GO:0005834">
    <property type="term" value="C:heterotrimeric G-protein complex"/>
    <property type="evidence" value="ECO:0007669"/>
    <property type="project" value="TreeGrafter"/>
</dbReference>
<feature type="binding site" evidence="7">
    <location>
        <begin position="184"/>
        <end position="190"/>
    </location>
    <ligand>
        <name>GTP</name>
        <dbReference type="ChEBI" id="CHEBI:37565"/>
    </ligand>
</feature>
<dbReference type="SUPFAM" id="SSF52540">
    <property type="entry name" value="P-loop containing nucleoside triphosphate hydrolases"/>
    <property type="match status" value="1"/>
</dbReference>
<dbReference type="GO" id="GO:0007186">
    <property type="term" value="P:G protein-coupled receptor signaling pathway"/>
    <property type="evidence" value="ECO:0007669"/>
    <property type="project" value="InterPro"/>
</dbReference>
<name>A0A5C5G5W2_9BASI</name>
<dbReference type="GO" id="GO:0005737">
    <property type="term" value="C:cytoplasm"/>
    <property type="evidence" value="ECO:0007669"/>
    <property type="project" value="TreeGrafter"/>
</dbReference>
<dbReference type="FunFam" id="3.40.50.300:FF:000051">
    <property type="entry name" value="Guanine nucleotide-binding protein subunit alpha"/>
    <property type="match status" value="1"/>
</dbReference>
<reference evidence="10 11" key="1">
    <citation type="submission" date="2019-03" db="EMBL/GenBank/DDBJ databases">
        <title>Rhodosporidium diobovatum UCD-FST 08-225 genome sequencing, assembly, and annotation.</title>
        <authorList>
            <person name="Fakankun I.U."/>
            <person name="Fristensky B."/>
            <person name="Levin D.B."/>
        </authorList>
    </citation>
    <scope>NUCLEOTIDE SEQUENCE [LARGE SCALE GENOMIC DNA]</scope>
    <source>
        <strain evidence="10 11">UCD-FST 08-225</strain>
    </source>
</reference>
<dbReference type="AlphaFoldDB" id="A0A5C5G5W2"/>
<dbReference type="Proteomes" id="UP000311382">
    <property type="component" value="Unassembled WGS sequence"/>
</dbReference>
<gene>
    <name evidence="10" type="ORF">DMC30DRAFT_167556</name>
</gene>
<dbReference type="GO" id="GO:0001664">
    <property type="term" value="F:G protein-coupled receptor binding"/>
    <property type="evidence" value="ECO:0007669"/>
    <property type="project" value="InterPro"/>
</dbReference>
<dbReference type="InterPro" id="IPR000469">
    <property type="entry name" value="Gprotein_alpha_12/13"/>
</dbReference>
<evidence type="ECO:0000256" key="5">
    <source>
        <dbReference type="ARBA" id="ARBA00023134"/>
    </source>
</evidence>
<dbReference type="InterPro" id="IPR001019">
    <property type="entry name" value="Gprotein_alpha_su"/>
</dbReference>
<keyword evidence="5 7" id="KW-0342">GTP-binding</keyword>
<feature type="binding site" evidence="7">
    <location>
        <position position="335"/>
    </location>
    <ligand>
        <name>GTP</name>
        <dbReference type="ChEBI" id="CHEBI:37565"/>
    </ligand>
</feature>
<dbReference type="GO" id="GO:0003924">
    <property type="term" value="F:GTPase activity"/>
    <property type="evidence" value="ECO:0007669"/>
    <property type="project" value="InterPro"/>
</dbReference>
<dbReference type="PRINTS" id="PR00318">
    <property type="entry name" value="GPROTEINA"/>
</dbReference>
<evidence type="ECO:0000256" key="2">
    <source>
        <dbReference type="ARBA" id="ARBA00022723"/>
    </source>
</evidence>
<organism evidence="10 11">
    <name type="scientific">Rhodotorula diobovata</name>
    <dbReference type="NCBI Taxonomy" id="5288"/>
    <lineage>
        <taxon>Eukaryota</taxon>
        <taxon>Fungi</taxon>
        <taxon>Dikarya</taxon>
        <taxon>Basidiomycota</taxon>
        <taxon>Pucciniomycotina</taxon>
        <taxon>Microbotryomycetes</taxon>
        <taxon>Sporidiobolales</taxon>
        <taxon>Sporidiobolaceae</taxon>
        <taxon>Rhodotorula</taxon>
    </lineage>
</organism>
<protein>
    <submittedName>
        <fullName evidence="10">Guanine nucleotide binding protein, alpha</fullName>
    </submittedName>
</protein>